<proteinExistence type="predicted"/>
<keyword evidence="3" id="KW-0645">Protease</keyword>
<sequence>MKNKWTIPYICFILSGCGISGQEASEKTPADQVIEPPAENTEVIEEPGLPLEQNQDEENQPPAEENTDKNSANQDTNEEGNPQDEEEASDKPETVTPPAEPEKNNPESENQEPSIPTVANPTAITVMVNKSFKLPDSYRPADLARPSVAFVFGNQQLEKALLREEAARALENMFAQAKKEEITLLAASGFRSFETQTVLFENEVKQVGYEKASMAVAYPGTSEHQTGLAMDITAASVNYILTEEFGEKPEGKWLANNAHKFGFILRYPLGKESITGYQYEPWHFRYVGTEMATEIFENKLTLEEYVGQKQGV</sequence>
<dbReference type="InterPro" id="IPR009045">
    <property type="entry name" value="Zn_M74/Hedgehog-like"/>
</dbReference>
<dbReference type="EMBL" id="OAOP01000005">
    <property type="protein sequence ID" value="SNX71478.1"/>
    <property type="molecule type" value="Genomic_DNA"/>
</dbReference>
<dbReference type="PANTHER" id="PTHR34385">
    <property type="entry name" value="D-ALANYL-D-ALANINE CARBOXYPEPTIDASE"/>
    <property type="match status" value="1"/>
</dbReference>
<evidence type="ECO:0000313" key="3">
    <source>
        <dbReference type="EMBL" id="SNX71478.1"/>
    </source>
</evidence>
<feature type="domain" description="D-alanyl-D-alanine carboxypeptidase-like core" evidence="2">
    <location>
        <begin position="161"/>
        <end position="288"/>
    </location>
</feature>
<dbReference type="Gene3D" id="3.30.1380.10">
    <property type="match status" value="1"/>
</dbReference>
<reference evidence="3 4" key="1">
    <citation type="submission" date="2017-08" db="EMBL/GenBank/DDBJ databases">
        <authorList>
            <person name="de Groot N.N."/>
        </authorList>
    </citation>
    <scope>NUCLEOTIDE SEQUENCE [LARGE SCALE GENOMIC DNA]</scope>
    <source>
        <strain evidence="3 4">JC228</strain>
    </source>
</reference>
<keyword evidence="3" id="KW-0121">Carboxypeptidase</keyword>
<evidence type="ECO:0000259" key="2">
    <source>
        <dbReference type="Pfam" id="PF02557"/>
    </source>
</evidence>
<accession>A0A285CWN0</accession>
<evidence type="ECO:0000313" key="4">
    <source>
        <dbReference type="Proteomes" id="UP000219546"/>
    </source>
</evidence>
<dbReference type="InterPro" id="IPR003709">
    <property type="entry name" value="VanY-like_core_dom"/>
</dbReference>
<dbReference type="GO" id="GO:0006508">
    <property type="term" value="P:proteolysis"/>
    <property type="evidence" value="ECO:0007669"/>
    <property type="project" value="InterPro"/>
</dbReference>
<dbReference type="RefSeq" id="WP_245855873.1">
    <property type="nucleotide sequence ID" value="NZ_JBEPMQ010000004.1"/>
</dbReference>
<evidence type="ECO:0000256" key="1">
    <source>
        <dbReference type="SAM" id="MobiDB-lite"/>
    </source>
</evidence>
<organism evidence="3 4">
    <name type="scientific">Bacillus oleivorans</name>
    <dbReference type="NCBI Taxonomy" id="1448271"/>
    <lineage>
        <taxon>Bacteria</taxon>
        <taxon>Bacillati</taxon>
        <taxon>Bacillota</taxon>
        <taxon>Bacilli</taxon>
        <taxon>Bacillales</taxon>
        <taxon>Bacillaceae</taxon>
        <taxon>Bacillus</taxon>
    </lineage>
</organism>
<dbReference type="AlphaFoldDB" id="A0A285CWN0"/>
<feature type="compositionally biased region" description="Polar residues" evidence="1">
    <location>
        <begin position="107"/>
        <end position="121"/>
    </location>
</feature>
<feature type="region of interest" description="Disordered" evidence="1">
    <location>
        <begin position="21"/>
        <end position="121"/>
    </location>
</feature>
<gene>
    <name evidence="3" type="ORF">SAMN05877753_105243</name>
</gene>
<protein>
    <submittedName>
        <fullName evidence="3">D-alanyl-D-alanine carboxypeptidase</fullName>
    </submittedName>
</protein>
<dbReference type="Proteomes" id="UP000219546">
    <property type="component" value="Unassembled WGS sequence"/>
</dbReference>
<dbReference type="SUPFAM" id="SSF55166">
    <property type="entry name" value="Hedgehog/DD-peptidase"/>
    <property type="match status" value="1"/>
</dbReference>
<dbReference type="PROSITE" id="PS51257">
    <property type="entry name" value="PROKAR_LIPOPROTEIN"/>
    <property type="match status" value="1"/>
</dbReference>
<dbReference type="GO" id="GO:0004180">
    <property type="term" value="F:carboxypeptidase activity"/>
    <property type="evidence" value="ECO:0007669"/>
    <property type="project" value="UniProtKB-KW"/>
</dbReference>
<keyword evidence="3" id="KW-0378">Hydrolase</keyword>
<dbReference type="PANTHER" id="PTHR34385:SF1">
    <property type="entry name" value="PEPTIDOGLYCAN L-ALANYL-D-GLUTAMATE ENDOPEPTIDASE CWLK"/>
    <property type="match status" value="1"/>
</dbReference>
<feature type="compositionally biased region" description="Acidic residues" evidence="1">
    <location>
        <begin position="76"/>
        <end position="88"/>
    </location>
</feature>
<name>A0A285CWN0_9BACI</name>
<dbReference type="InterPro" id="IPR058193">
    <property type="entry name" value="VanY/YodJ_core_dom"/>
</dbReference>
<dbReference type="InterPro" id="IPR052179">
    <property type="entry name" value="DD-CPase-like"/>
</dbReference>
<dbReference type="CDD" id="cd14852">
    <property type="entry name" value="LD-carboxypeptidase"/>
    <property type="match status" value="1"/>
</dbReference>
<keyword evidence="4" id="KW-1185">Reference proteome</keyword>
<dbReference type="Pfam" id="PF02557">
    <property type="entry name" value="VanY"/>
    <property type="match status" value="1"/>
</dbReference>